<dbReference type="OrthoDB" id="9792500at2"/>
<dbReference type="CDD" id="cd00293">
    <property type="entry name" value="USP-like"/>
    <property type="match status" value="2"/>
</dbReference>
<gene>
    <name evidence="3" type="ORF">RF819_01265</name>
</gene>
<dbReference type="InterPro" id="IPR014729">
    <property type="entry name" value="Rossmann-like_a/b/a_fold"/>
</dbReference>
<dbReference type="RefSeq" id="WP_078366712.1">
    <property type="nucleotide sequence ID" value="NZ_MTJN01000002.1"/>
</dbReference>
<evidence type="ECO:0000313" key="4">
    <source>
        <dbReference type="Proteomes" id="UP000190750"/>
    </source>
</evidence>
<comment type="caution">
    <text evidence="3">The sequence shown here is derived from an EMBL/GenBank/DDBJ whole genome shotgun (WGS) entry which is preliminary data.</text>
</comment>
<evidence type="ECO:0000313" key="3">
    <source>
        <dbReference type="EMBL" id="OOV08831.1"/>
    </source>
</evidence>
<accession>A0A1T1AXM5</accession>
<dbReference type="SUPFAM" id="SSF52402">
    <property type="entry name" value="Adenine nucleotide alpha hydrolases-like"/>
    <property type="match status" value="2"/>
</dbReference>
<evidence type="ECO:0000256" key="1">
    <source>
        <dbReference type="ARBA" id="ARBA00008791"/>
    </source>
</evidence>
<dbReference type="PRINTS" id="PR01438">
    <property type="entry name" value="UNVRSLSTRESS"/>
</dbReference>
<organism evidence="3 4">
    <name type="scientific">Rhodoferax fermentans</name>
    <dbReference type="NCBI Taxonomy" id="28066"/>
    <lineage>
        <taxon>Bacteria</taxon>
        <taxon>Pseudomonadati</taxon>
        <taxon>Pseudomonadota</taxon>
        <taxon>Betaproteobacteria</taxon>
        <taxon>Burkholderiales</taxon>
        <taxon>Comamonadaceae</taxon>
        <taxon>Rhodoferax</taxon>
    </lineage>
</organism>
<dbReference type="InterPro" id="IPR006015">
    <property type="entry name" value="Universal_stress_UspA"/>
</dbReference>
<dbReference type="EMBL" id="MTJN01000002">
    <property type="protein sequence ID" value="OOV08831.1"/>
    <property type="molecule type" value="Genomic_DNA"/>
</dbReference>
<feature type="domain" description="UspA" evidence="2">
    <location>
        <begin position="153"/>
        <end position="292"/>
    </location>
</feature>
<evidence type="ECO:0000259" key="2">
    <source>
        <dbReference type="Pfam" id="PF00582"/>
    </source>
</evidence>
<dbReference type="PANTHER" id="PTHR46268:SF6">
    <property type="entry name" value="UNIVERSAL STRESS PROTEIN UP12"/>
    <property type="match status" value="1"/>
</dbReference>
<dbReference type="Gene3D" id="3.40.50.620">
    <property type="entry name" value="HUPs"/>
    <property type="match status" value="2"/>
</dbReference>
<protein>
    <submittedName>
        <fullName evidence="3">Universal stress protein</fullName>
    </submittedName>
</protein>
<sequence length="294" mass="31975">MYQLNHILAATDLSAPARHAAERAALVSKETAATLDLLHVTNLAPLERLGQLMGTTAGDLEHKVLQAEQTRLMALATELQHRVGITPDTQVVAGDLLTELAKSADALATDLLVCGAKGDSVFRRFALGTTALRVLGKTKCPVLVVKQPPRGAYKRLLVPVDFSSASLRALHHARCLAPQADMVLMHAFEVPFEGLLRYARVNEDTIQQHRVTARKEALHKLQTLRDKAGLNNMNTSLLVLHGNPALRILEQEQALDCDLTVMGRHGDSLLEEMLLGSVTKHVLAELQGDLLVSV</sequence>
<dbReference type="Proteomes" id="UP000190750">
    <property type="component" value="Unassembled WGS sequence"/>
</dbReference>
<dbReference type="Pfam" id="PF00582">
    <property type="entry name" value="Usp"/>
    <property type="match status" value="2"/>
</dbReference>
<reference evidence="3 4" key="1">
    <citation type="submission" date="2017-01" db="EMBL/GenBank/DDBJ databases">
        <title>Genome sequencing of Rhodoferax fermentans JCM 7819.</title>
        <authorList>
            <person name="Kim Y.J."/>
            <person name="Farh M.E.-A."/>
            <person name="Yang D.-C."/>
        </authorList>
    </citation>
    <scope>NUCLEOTIDE SEQUENCE [LARGE SCALE GENOMIC DNA]</scope>
    <source>
        <strain evidence="3 4">JCM 7819</strain>
    </source>
</reference>
<keyword evidence="4" id="KW-1185">Reference proteome</keyword>
<dbReference type="InterPro" id="IPR006016">
    <property type="entry name" value="UspA"/>
</dbReference>
<feature type="domain" description="UspA" evidence="2">
    <location>
        <begin position="5"/>
        <end position="146"/>
    </location>
</feature>
<dbReference type="PANTHER" id="PTHR46268">
    <property type="entry name" value="STRESS RESPONSE PROTEIN NHAX"/>
    <property type="match status" value="1"/>
</dbReference>
<proteinExistence type="inferred from homology"/>
<comment type="similarity">
    <text evidence="1">Belongs to the universal stress protein A family.</text>
</comment>
<dbReference type="AlphaFoldDB" id="A0A1T1AXM5"/>
<dbReference type="STRING" id="28066.RF819_01265"/>
<name>A0A1T1AXM5_RHOFE</name>